<dbReference type="EMBL" id="JAGETZ010000003">
    <property type="protein sequence ID" value="MBO2009181.1"/>
    <property type="molecule type" value="Genomic_DNA"/>
</dbReference>
<proteinExistence type="predicted"/>
<accession>A0ABS3QD95</accession>
<keyword evidence="2" id="KW-1185">Reference proteome</keyword>
<evidence type="ECO:0000313" key="2">
    <source>
        <dbReference type="Proteomes" id="UP000664369"/>
    </source>
</evidence>
<reference evidence="1 2" key="1">
    <citation type="submission" date="2021-03" db="EMBL/GenBank/DDBJ databases">
        <authorList>
            <person name="Kim M.K."/>
        </authorList>
    </citation>
    <scope>NUCLEOTIDE SEQUENCE [LARGE SCALE GENOMIC DNA]</scope>
    <source>
        <strain evidence="1 2">BT442</strain>
    </source>
</reference>
<evidence type="ECO:0000313" key="1">
    <source>
        <dbReference type="EMBL" id="MBO2009181.1"/>
    </source>
</evidence>
<dbReference type="Proteomes" id="UP000664369">
    <property type="component" value="Unassembled WGS sequence"/>
</dbReference>
<organism evidence="1 2">
    <name type="scientific">Hymenobacter negativus</name>
    <dbReference type="NCBI Taxonomy" id="2795026"/>
    <lineage>
        <taxon>Bacteria</taxon>
        <taxon>Pseudomonadati</taxon>
        <taxon>Bacteroidota</taxon>
        <taxon>Cytophagia</taxon>
        <taxon>Cytophagales</taxon>
        <taxon>Hymenobacteraceae</taxon>
        <taxon>Hymenobacter</taxon>
    </lineage>
</organism>
<gene>
    <name evidence="1" type="ORF">J4E00_08960</name>
</gene>
<name>A0ABS3QD95_9BACT</name>
<protein>
    <submittedName>
        <fullName evidence="1">ArsR family transcriptional regulator</fullName>
    </submittedName>
</protein>
<comment type="caution">
    <text evidence="1">The sequence shown here is derived from an EMBL/GenBank/DDBJ whole genome shotgun (WGS) entry which is preliminary data.</text>
</comment>
<dbReference type="RefSeq" id="WP_208174800.1">
    <property type="nucleotide sequence ID" value="NZ_JAGETZ010000003.1"/>
</dbReference>
<sequence length="164" mass="18285">MPSNPNKERADSQGNRGKIRKQVLRFIKKELRTPTVQELVDLTGLSDKTVSAHLERLKLGDGSPNPYQALTHDVMMKLYQRATGYSHPAVKIMAVSQGKGEASIVETHDYTEHYPPDTAAAKLWMQLVMGFSEKTQHEHSGEVANPAPPVIAQIVRYRPDDSPL</sequence>